<dbReference type="PANTHER" id="PTHR42760">
    <property type="entry name" value="SHORT-CHAIN DEHYDROGENASES/REDUCTASES FAMILY MEMBER"/>
    <property type="match status" value="1"/>
</dbReference>
<evidence type="ECO:0000256" key="1">
    <source>
        <dbReference type="ARBA" id="ARBA00006484"/>
    </source>
</evidence>
<dbReference type="InterPro" id="IPR036291">
    <property type="entry name" value="NAD(P)-bd_dom_sf"/>
</dbReference>
<dbReference type="Pfam" id="PF13561">
    <property type="entry name" value="adh_short_C2"/>
    <property type="match status" value="1"/>
</dbReference>
<reference evidence="2 3" key="1">
    <citation type="submission" date="2016-01" db="EMBL/GenBank/DDBJ databases">
        <authorList>
            <person name="Oliw E.H."/>
        </authorList>
    </citation>
    <scope>NUCLEOTIDE SEQUENCE [LARGE SCALE GENOMIC DNA]</scope>
    <source>
        <strain evidence="2 3">FRB97</strain>
    </source>
</reference>
<evidence type="ECO:0000313" key="2">
    <source>
        <dbReference type="EMBL" id="ATA22264.1"/>
    </source>
</evidence>
<dbReference type="InterPro" id="IPR002347">
    <property type="entry name" value="SDR_fam"/>
</dbReference>
<dbReference type="GO" id="GO:0016616">
    <property type="term" value="F:oxidoreductase activity, acting on the CH-OH group of donors, NAD or NADP as acceptor"/>
    <property type="evidence" value="ECO:0007669"/>
    <property type="project" value="TreeGrafter"/>
</dbReference>
<evidence type="ECO:0000313" key="3">
    <source>
        <dbReference type="Proteomes" id="UP000217182"/>
    </source>
</evidence>
<dbReference type="SUPFAM" id="SSF51735">
    <property type="entry name" value="NAD(P)-binding Rossmann-fold domains"/>
    <property type="match status" value="1"/>
</dbReference>
<accession>A0A250B7Z2</accession>
<dbReference type="PRINTS" id="PR00080">
    <property type="entry name" value="SDRFAMILY"/>
</dbReference>
<proteinExistence type="inferred from homology"/>
<dbReference type="FunFam" id="3.40.50.720:FF:000084">
    <property type="entry name" value="Short-chain dehydrogenase reductase"/>
    <property type="match status" value="1"/>
</dbReference>
<dbReference type="OrthoDB" id="9806974at2"/>
<dbReference type="AlphaFoldDB" id="A0A250B7Z2"/>
<organism evidence="2 3">
    <name type="scientific">Gibbsiella quercinecans</name>
    <dbReference type="NCBI Taxonomy" id="929813"/>
    <lineage>
        <taxon>Bacteria</taxon>
        <taxon>Pseudomonadati</taxon>
        <taxon>Pseudomonadota</taxon>
        <taxon>Gammaproteobacteria</taxon>
        <taxon>Enterobacterales</taxon>
        <taxon>Yersiniaceae</taxon>
        <taxon>Gibbsiella</taxon>
    </lineage>
</organism>
<comment type="similarity">
    <text evidence="1">Belongs to the short-chain dehydrogenases/reductases (SDR) family.</text>
</comment>
<dbReference type="RefSeq" id="WP_095848851.1">
    <property type="nucleotide sequence ID" value="NZ_CAMKXY010000093.1"/>
</dbReference>
<protein>
    <submittedName>
        <fullName evidence="2">Oxidoreductase</fullName>
    </submittedName>
</protein>
<keyword evidence="3" id="KW-1185">Reference proteome</keyword>
<dbReference type="CDD" id="cd05233">
    <property type="entry name" value="SDR_c"/>
    <property type="match status" value="1"/>
</dbReference>
<dbReference type="PRINTS" id="PR00081">
    <property type="entry name" value="GDHRDH"/>
</dbReference>
<sequence>MMTFDLTGKTALVTGGASGIGFETARLMARSGALVAINYLPDDPRAGQALAALKEEGLAVIGAPGDLADPTQAEAMVQQAIADLGHLDLLVNNAGTPGVSKPIPIQDLDAVSEELWQTIMNINLMSVFRCSKAAAAGLKASGGAIVNTASIAGFGSIASTIAYSASKAAVINLTKNLAHALAPEVRVNAVAPGSVESSWAIEWSDERRASTIAATPLKRWCVPQDVAELIVYLGFAGSMITGQTVIIDGGVSL</sequence>
<gene>
    <name evidence="2" type="ORF">AWC35_00230</name>
</gene>
<dbReference type="KEGG" id="gqu:AWC35_00230"/>
<dbReference type="EMBL" id="CP014136">
    <property type="protein sequence ID" value="ATA22264.1"/>
    <property type="molecule type" value="Genomic_DNA"/>
</dbReference>
<dbReference type="Gene3D" id="3.40.50.720">
    <property type="entry name" value="NAD(P)-binding Rossmann-like Domain"/>
    <property type="match status" value="1"/>
</dbReference>
<dbReference type="InterPro" id="IPR020904">
    <property type="entry name" value="Sc_DH/Rdtase_CS"/>
</dbReference>
<name>A0A250B7Z2_9GAMM</name>
<dbReference type="PROSITE" id="PS00061">
    <property type="entry name" value="ADH_SHORT"/>
    <property type="match status" value="1"/>
</dbReference>
<dbReference type="Proteomes" id="UP000217182">
    <property type="component" value="Chromosome"/>
</dbReference>